<reference evidence="1" key="1">
    <citation type="journal article" date="2014" name="Front. Microbiol.">
        <title>High frequency of phylogenetically diverse reductive dehalogenase-homologous genes in deep subseafloor sedimentary metagenomes.</title>
        <authorList>
            <person name="Kawai M."/>
            <person name="Futagami T."/>
            <person name="Toyoda A."/>
            <person name="Takaki Y."/>
            <person name="Nishi S."/>
            <person name="Hori S."/>
            <person name="Arai W."/>
            <person name="Tsubouchi T."/>
            <person name="Morono Y."/>
            <person name="Uchiyama I."/>
            <person name="Ito T."/>
            <person name="Fujiyama A."/>
            <person name="Inagaki F."/>
            <person name="Takami H."/>
        </authorList>
    </citation>
    <scope>NUCLEOTIDE SEQUENCE</scope>
    <source>
        <strain evidence="1">Expedition CK06-06</strain>
    </source>
</reference>
<sequence length="33" mass="3847">MATRVALATISNHFREAYRAPIPESALYLWERL</sequence>
<evidence type="ECO:0000313" key="1">
    <source>
        <dbReference type="EMBL" id="GAG11629.1"/>
    </source>
</evidence>
<accession>X0V0K2</accession>
<dbReference type="EMBL" id="BARS01028713">
    <property type="protein sequence ID" value="GAG11629.1"/>
    <property type="molecule type" value="Genomic_DNA"/>
</dbReference>
<proteinExistence type="predicted"/>
<organism evidence="1">
    <name type="scientific">marine sediment metagenome</name>
    <dbReference type="NCBI Taxonomy" id="412755"/>
    <lineage>
        <taxon>unclassified sequences</taxon>
        <taxon>metagenomes</taxon>
        <taxon>ecological metagenomes</taxon>
    </lineage>
</organism>
<feature type="non-terminal residue" evidence="1">
    <location>
        <position position="33"/>
    </location>
</feature>
<comment type="caution">
    <text evidence="1">The sequence shown here is derived from an EMBL/GenBank/DDBJ whole genome shotgun (WGS) entry which is preliminary data.</text>
</comment>
<dbReference type="AlphaFoldDB" id="X0V0K2"/>
<protein>
    <submittedName>
        <fullName evidence="1">Uncharacterized protein</fullName>
    </submittedName>
</protein>
<gene>
    <name evidence="1" type="ORF">S01H1_44979</name>
</gene>
<name>X0V0K2_9ZZZZ</name>